<evidence type="ECO:0000259" key="1">
    <source>
        <dbReference type="Pfam" id="PF00182"/>
    </source>
</evidence>
<dbReference type="EMBL" id="CABVQG010000021">
    <property type="protein sequence ID" value="VWD02515.1"/>
    <property type="molecule type" value="Genomic_DNA"/>
</dbReference>
<dbReference type="InterPro" id="IPR000726">
    <property type="entry name" value="Glyco_hydro_19_cat"/>
</dbReference>
<dbReference type="RefSeq" id="WP_254607835.1">
    <property type="nucleotide sequence ID" value="NZ_CABVQG010000021.1"/>
</dbReference>
<dbReference type="Proteomes" id="UP000494120">
    <property type="component" value="Unassembled WGS sequence"/>
</dbReference>
<gene>
    <name evidence="2" type="ORF">BLA17378_05340</name>
</gene>
<organism evidence="2 3">
    <name type="scientific">Burkholderia aenigmatica</name>
    <dbReference type="NCBI Taxonomy" id="2015348"/>
    <lineage>
        <taxon>Bacteria</taxon>
        <taxon>Pseudomonadati</taxon>
        <taxon>Pseudomonadota</taxon>
        <taxon>Betaproteobacteria</taxon>
        <taxon>Burkholderiales</taxon>
        <taxon>Burkholderiaceae</taxon>
        <taxon>Burkholderia</taxon>
        <taxon>Burkholderia cepacia complex</taxon>
    </lineage>
</organism>
<protein>
    <submittedName>
        <fullName evidence="2">Phage lysozyme</fullName>
    </submittedName>
</protein>
<dbReference type="InterPro" id="IPR023346">
    <property type="entry name" value="Lysozyme-like_dom_sf"/>
</dbReference>
<evidence type="ECO:0000313" key="3">
    <source>
        <dbReference type="Proteomes" id="UP000494120"/>
    </source>
</evidence>
<dbReference type="InterPro" id="IPR052354">
    <property type="entry name" value="Cell_Wall_Dynamics_Protein"/>
</dbReference>
<keyword evidence="3" id="KW-1185">Reference proteome</keyword>
<proteinExistence type="predicted"/>
<dbReference type="Gene3D" id="1.10.530.10">
    <property type="match status" value="1"/>
</dbReference>
<sequence>MTPQILAAALQIPLTRATPWADPLSAAMALYAIDSPVRQAAFLSECGHECGRFLWLREIWGPTAAQRAYEPTSTKAAELGNTQPGDGFRYRGGGLLQITGRYNYRVMGQKIGIDLEGNPDLITQPSTAAHASAQFWADHALSAFADAGDFLSISRAINLGNPRSAATPNGMDDRLALWASCKAALGVA</sequence>
<dbReference type="Pfam" id="PF00182">
    <property type="entry name" value="Glyco_hydro_19"/>
    <property type="match status" value="1"/>
</dbReference>
<accession>A0ABY6XZ66</accession>
<comment type="caution">
    <text evidence="2">The sequence shown here is derived from an EMBL/GenBank/DDBJ whole genome shotgun (WGS) entry which is preliminary data.</text>
</comment>
<dbReference type="PANTHER" id="PTHR34408">
    <property type="entry name" value="FAMILY PROTEIN, PUTATIVE-RELATED"/>
    <property type="match status" value="1"/>
</dbReference>
<dbReference type="PANTHER" id="PTHR34408:SF1">
    <property type="entry name" value="GLYCOSYL HYDROLASE FAMILY 19 DOMAIN-CONTAINING PROTEIN HI_1415"/>
    <property type="match status" value="1"/>
</dbReference>
<dbReference type="SUPFAM" id="SSF53955">
    <property type="entry name" value="Lysozyme-like"/>
    <property type="match status" value="1"/>
</dbReference>
<evidence type="ECO:0000313" key="2">
    <source>
        <dbReference type="EMBL" id="VWD02515.1"/>
    </source>
</evidence>
<feature type="domain" description="Glycoside hydrolase family 19 catalytic" evidence="1">
    <location>
        <begin position="40"/>
        <end position="136"/>
    </location>
</feature>
<reference evidence="2 3" key="1">
    <citation type="submission" date="2019-09" db="EMBL/GenBank/DDBJ databases">
        <authorList>
            <person name="Depoorter E."/>
        </authorList>
    </citation>
    <scope>NUCLEOTIDE SEQUENCE [LARGE SCALE GENOMIC DNA]</scope>
    <source>
        <strain evidence="2 3">R-17378</strain>
    </source>
</reference>
<name>A0ABY6XZ66_9BURK</name>